<dbReference type="InterPro" id="IPR050583">
    <property type="entry name" value="Mycobacterial_A85_antigen"/>
</dbReference>
<feature type="chain" id="PRO_5026187065" evidence="1">
    <location>
        <begin position="33"/>
        <end position="335"/>
    </location>
</feature>
<dbReference type="InterPro" id="IPR000801">
    <property type="entry name" value="Esterase-like"/>
</dbReference>
<keyword evidence="1" id="KW-0732">Signal</keyword>
<dbReference type="Pfam" id="PF00756">
    <property type="entry name" value="Esterase"/>
    <property type="match status" value="1"/>
</dbReference>
<dbReference type="Gene3D" id="3.40.50.1820">
    <property type="entry name" value="alpha/beta hydrolase"/>
    <property type="match status" value="1"/>
</dbReference>
<dbReference type="InterPro" id="IPR029058">
    <property type="entry name" value="AB_hydrolase_fold"/>
</dbReference>
<evidence type="ECO:0000256" key="1">
    <source>
        <dbReference type="SAM" id="SignalP"/>
    </source>
</evidence>
<proteinExistence type="predicted"/>
<evidence type="ECO:0000313" key="2">
    <source>
        <dbReference type="EMBL" id="QIS08875.1"/>
    </source>
</evidence>
<dbReference type="KEGG" id="nah:F5544_04810"/>
<dbReference type="SUPFAM" id="SSF53474">
    <property type="entry name" value="alpha/beta-Hydrolases"/>
    <property type="match status" value="1"/>
</dbReference>
<keyword evidence="3" id="KW-1185">Reference proteome</keyword>
<dbReference type="PANTHER" id="PTHR48098">
    <property type="entry name" value="ENTEROCHELIN ESTERASE-RELATED"/>
    <property type="match status" value="1"/>
</dbReference>
<gene>
    <name evidence="2" type="ORF">F5544_04810</name>
</gene>
<sequence>MRGRRLRLPGALAAVVGAVTVVGLGLPANAHAAPETKIVSVQQQEDVRKITVTVHSAAMDKDIPIDIQRPADNSAPRPVLYLLQGAAGGEDGITWKSATEVFQFLADKNINVVSPVGGMLSYYADWVTDDPRLGRQKWRTFLTSELPPVIDKYLGTNGRNAVAGFSMSGTSSLALAETSGNLYQSVAAYSGCAQISDPVGEDLLKVVGAYGEVDFRNMYGPFGSPLWRANDPYVQAEGLRGKSIYISSGGGLPGKYDVYNGKYSLPGPDGFLAQMTKGSAIEAATNYCSRNMQTRLNQLGIPATYDIRADGTHSWGYWDEALRNSWPVLAAPLGI</sequence>
<reference evidence="2 3" key="1">
    <citation type="journal article" date="2019" name="ACS Chem. Biol.">
        <title>Identification and Mobilization of a Cryptic Antibiotic Biosynthesis Gene Locus from a Human-Pathogenic Nocardia Isolate.</title>
        <authorList>
            <person name="Herisse M."/>
            <person name="Ishida K."/>
            <person name="Porter J.L."/>
            <person name="Howden B."/>
            <person name="Hertweck C."/>
            <person name="Stinear T.P."/>
            <person name="Pidot S.J."/>
        </authorList>
    </citation>
    <scope>NUCLEOTIDE SEQUENCE [LARGE SCALE GENOMIC DNA]</scope>
    <source>
        <strain evidence="2 3">AUSMDU00012717</strain>
    </source>
</reference>
<dbReference type="AlphaFoldDB" id="A0A6G9Y6K1"/>
<protein>
    <submittedName>
        <fullName evidence="2">Esterase family protein</fullName>
    </submittedName>
</protein>
<feature type="signal peptide" evidence="1">
    <location>
        <begin position="1"/>
        <end position="32"/>
    </location>
</feature>
<organism evidence="2 3">
    <name type="scientific">Nocardia arthritidis</name>
    <dbReference type="NCBI Taxonomy" id="228602"/>
    <lineage>
        <taxon>Bacteria</taxon>
        <taxon>Bacillati</taxon>
        <taxon>Actinomycetota</taxon>
        <taxon>Actinomycetes</taxon>
        <taxon>Mycobacteriales</taxon>
        <taxon>Nocardiaceae</taxon>
        <taxon>Nocardia</taxon>
    </lineage>
</organism>
<dbReference type="Proteomes" id="UP000503540">
    <property type="component" value="Chromosome"/>
</dbReference>
<name>A0A6G9Y6K1_9NOCA</name>
<dbReference type="GO" id="GO:0016747">
    <property type="term" value="F:acyltransferase activity, transferring groups other than amino-acyl groups"/>
    <property type="evidence" value="ECO:0007669"/>
    <property type="project" value="TreeGrafter"/>
</dbReference>
<dbReference type="EMBL" id="CP046172">
    <property type="protein sequence ID" value="QIS08875.1"/>
    <property type="molecule type" value="Genomic_DNA"/>
</dbReference>
<accession>A0A6G9Y6K1</accession>
<dbReference type="PANTHER" id="PTHR48098:SF1">
    <property type="entry name" value="DIACYLGLYCEROL ACYLTRANSFERASE_MYCOLYLTRANSFERASE AG85A"/>
    <property type="match status" value="1"/>
</dbReference>
<dbReference type="RefSeq" id="WP_167472053.1">
    <property type="nucleotide sequence ID" value="NZ_CP046172.1"/>
</dbReference>
<evidence type="ECO:0000313" key="3">
    <source>
        <dbReference type="Proteomes" id="UP000503540"/>
    </source>
</evidence>